<dbReference type="Gene3D" id="3.90.76.10">
    <property type="entry name" value="Dipeptide-binding Protein, Domain 1"/>
    <property type="match status" value="1"/>
</dbReference>
<protein>
    <submittedName>
        <fullName evidence="8">ABC transporter substrate-binding protein</fullName>
    </submittedName>
</protein>
<keyword evidence="4" id="KW-0732">Signal</keyword>
<dbReference type="Gene3D" id="1.10.287.950">
    <property type="entry name" value="Methyl-accepting chemotaxis protein"/>
    <property type="match status" value="3"/>
</dbReference>
<dbReference type="SMART" id="SM00283">
    <property type="entry name" value="MA"/>
    <property type="match status" value="1"/>
</dbReference>
<feature type="domain" description="Methyl-accepting transducer" evidence="7">
    <location>
        <begin position="196"/>
        <end position="460"/>
    </location>
</feature>
<dbReference type="Pfam" id="PF00015">
    <property type="entry name" value="MCPsignal"/>
    <property type="match status" value="1"/>
</dbReference>
<dbReference type="CDD" id="cd11386">
    <property type="entry name" value="MCP_signal"/>
    <property type="match status" value="1"/>
</dbReference>
<keyword evidence="5" id="KW-0807">Transducer</keyword>
<dbReference type="InterPro" id="IPR000914">
    <property type="entry name" value="SBP_5_dom"/>
</dbReference>
<keyword evidence="6" id="KW-0472">Membrane</keyword>
<evidence type="ECO:0000256" key="1">
    <source>
        <dbReference type="ARBA" id="ARBA00004196"/>
    </source>
</evidence>
<dbReference type="GO" id="GO:0030313">
    <property type="term" value="C:cell envelope"/>
    <property type="evidence" value="ECO:0007669"/>
    <property type="project" value="UniProtKB-SubCell"/>
</dbReference>
<reference evidence="8 9" key="1">
    <citation type="submission" date="2017-08" db="EMBL/GenBank/DDBJ databases">
        <title>Infants hospitalized years apart are colonized by the same room-sourced microbial strains.</title>
        <authorList>
            <person name="Brooks B."/>
            <person name="Olm M.R."/>
            <person name="Firek B.A."/>
            <person name="Baker R."/>
            <person name="Thomas B.C."/>
            <person name="Morowitz M.J."/>
            <person name="Banfield J.F."/>
        </authorList>
    </citation>
    <scope>NUCLEOTIDE SEQUENCE [LARGE SCALE GENOMIC DNA]</scope>
    <source>
        <strain evidence="8">S2_003_000_R2_14</strain>
    </source>
</reference>
<dbReference type="AlphaFoldDB" id="A0A2W5THY1"/>
<dbReference type="PANTHER" id="PTHR30290:SF10">
    <property type="entry name" value="PERIPLASMIC OLIGOPEPTIDE-BINDING PROTEIN-RELATED"/>
    <property type="match status" value="1"/>
</dbReference>
<dbReference type="EMBL" id="QFQP01000011">
    <property type="protein sequence ID" value="PZR12853.1"/>
    <property type="molecule type" value="Genomic_DNA"/>
</dbReference>
<dbReference type="Gene3D" id="3.10.105.10">
    <property type="entry name" value="Dipeptide-binding Protein, Domain 3"/>
    <property type="match status" value="1"/>
</dbReference>
<sequence>MENRWYLALFGPVGGLISGLITGLVLLAITGEPSTWGAWVVLCVISSGGFTLAAWLTFYQLGVRRTQRRRDIIERLAQGDLTVTPTTEGSDDAELYRFTHSLRRALWQVQRVTRSVHRTARGVQEHARTVLESARRQGAAVERSQKAVTSMGESLEGSQKRVSQLESFARDTTTSLTEMTESIESVARSLTLLNTASEKTSSRVEALSIRSAHVVETGGIVARLTAQSREAVSLAENSIDAVRRRSDETGELAREMTVTAAQGAQLVGDALKGIKRIDDTVGRAARLVDALGVSSLEIGRVVDVIQEIADQTNLLALNAAIIASQAGESGKAFAVVATEVRSLAEKTGRSTREIGQKVKAVREGVERAVELVSRGRDEAAHGVQLGEKAAEALRAIQHTSQRALTAVESTQAETARLETQGTSLVDMSREVTERADEVMRLAGEQAAQGRELVKQMQDMSRTARDASTRAEGQVSTGRELSDAVLRLTAAIDEIRAAQAVLRQGDNAISEEVAEVREDAQRVVRVGDFLSRAVEQLSHEADTLGNEVFRFKLPQPRAGGTLQVGLHRALTIDETRGFDPLFTLDLQLSELSASMYSTLVRYEDGLLVPDLAEAWEADPTARRYRFVLRKGVTFPDGVTLNAGHVKAHFERLLDPKVDAPDAVIFKDISGATAFFAGEARTVSGIEVLDEHTIEFRLEEPRAFFLRMLALPSTGITRLDAGRVLGTGPFRLASATRSLVTLERNPTYYMAGLPLLARLEFQLFNSRRAALDAYTKGQVQVVSYLHAENLKDAGLEPAQSLTVNTPSIWFLGFNAQSGPYDDVRVRRALRAGLDVRALVDGFHPGARVARSLTPPTLLESDRIHEPRTDISLARRLLQEAGHSRLKVTLHYPPDRDTREEDRALFKPLTDAGLVELEHVELRDFWERVRDGKLPIFRGNWIADVADPDNFLHLLLNSKAQSYYGVSYKNPEFDRLTDEARVAVDPGMREQLYRKAESLVREDCVLVPLYHERFHAAASQELQGLRLHQTPPQVRFEEIWLG</sequence>
<keyword evidence="6" id="KW-0812">Transmembrane</keyword>
<evidence type="ECO:0000313" key="8">
    <source>
        <dbReference type="EMBL" id="PZR12853.1"/>
    </source>
</evidence>
<keyword evidence="3" id="KW-0813">Transport</keyword>
<name>A0A2W5THY1_9BACT</name>
<dbReference type="Proteomes" id="UP000249061">
    <property type="component" value="Unassembled WGS sequence"/>
</dbReference>
<evidence type="ECO:0000313" key="9">
    <source>
        <dbReference type="Proteomes" id="UP000249061"/>
    </source>
</evidence>
<proteinExistence type="inferred from homology"/>
<dbReference type="InterPro" id="IPR004089">
    <property type="entry name" value="MCPsignal_dom"/>
</dbReference>
<comment type="subcellular location">
    <subcellularLocation>
        <location evidence="1">Cell envelope</location>
    </subcellularLocation>
</comment>
<comment type="caution">
    <text evidence="8">The sequence shown here is derived from an EMBL/GenBank/DDBJ whole genome shotgun (WGS) entry which is preliminary data.</text>
</comment>
<dbReference type="GO" id="GO:0007165">
    <property type="term" value="P:signal transduction"/>
    <property type="evidence" value="ECO:0007669"/>
    <property type="project" value="UniProtKB-KW"/>
</dbReference>
<evidence type="ECO:0000256" key="4">
    <source>
        <dbReference type="ARBA" id="ARBA00022729"/>
    </source>
</evidence>
<dbReference type="SUPFAM" id="SSF53850">
    <property type="entry name" value="Periplasmic binding protein-like II"/>
    <property type="match status" value="1"/>
</dbReference>
<dbReference type="PROSITE" id="PS50111">
    <property type="entry name" value="CHEMOTAXIS_TRANSDUC_2"/>
    <property type="match status" value="1"/>
</dbReference>
<gene>
    <name evidence="8" type="ORF">DI536_14950</name>
</gene>
<dbReference type="GO" id="GO:1904680">
    <property type="term" value="F:peptide transmembrane transporter activity"/>
    <property type="evidence" value="ECO:0007669"/>
    <property type="project" value="TreeGrafter"/>
</dbReference>
<dbReference type="Gene3D" id="3.40.190.10">
    <property type="entry name" value="Periplasmic binding protein-like II"/>
    <property type="match status" value="1"/>
</dbReference>
<dbReference type="SUPFAM" id="SSF58104">
    <property type="entry name" value="Methyl-accepting chemotaxis protein (MCP) signaling domain"/>
    <property type="match status" value="2"/>
</dbReference>
<evidence type="ECO:0000256" key="3">
    <source>
        <dbReference type="ARBA" id="ARBA00022448"/>
    </source>
</evidence>
<dbReference type="GO" id="GO:0016020">
    <property type="term" value="C:membrane"/>
    <property type="evidence" value="ECO:0007669"/>
    <property type="project" value="InterPro"/>
</dbReference>
<dbReference type="Pfam" id="PF00496">
    <property type="entry name" value="SBP_bac_5"/>
    <property type="match status" value="1"/>
</dbReference>
<feature type="transmembrane region" description="Helical" evidence="6">
    <location>
        <begin position="7"/>
        <end position="30"/>
    </location>
</feature>
<comment type="similarity">
    <text evidence="2">Belongs to the bacterial solute-binding protein 5 family.</text>
</comment>
<keyword evidence="6" id="KW-1133">Transmembrane helix</keyword>
<evidence type="ECO:0000256" key="5">
    <source>
        <dbReference type="PROSITE-ProRule" id="PRU00284"/>
    </source>
</evidence>
<dbReference type="InterPro" id="IPR039424">
    <property type="entry name" value="SBP_5"/>
</dbReference>
<evidence type="ECO:0000256" key="6">
    <source>
        <dbReference type="SAM" id="Phobius"/>
    </source>
</evidence>
<organism evidence="8 9">
    <name type="scientific">Archangium gephyra</name>
    <dbReference type="NCBI Taxonomy" id="48"/>
    <lineage>
        <taxon>Bacteria</taxon>
        <taxon>Pseudomonadati</taxon>
        <taxon>Myxococcota</taxon>
        <taxon>Myxococcia</taxon>
        <taxon>Myxococcales</taxon>
        <taxon>Cystobacterineae</taxon>
        <taxon>Archangiaceae</taxon>
        <taxon>Archangium</taxon>
    </lineage>
</organism>
<evidence type="ECO:0000256" key="2">
    <source>
        <dbReference type="ARBA" id="ARBA00005695"/>
    </source>
</evidence>
<dbReference type="PANTHER" id="PTHR30290">
    <property type="entry name" value="PERIPLASMIC BINDING COMPONENT OF ABC TRANSPORTER"/>
    <property type="match status" value="1"/>
</dbReference>
<feature type="transmembrane region" description="Helical" evidence="6">
    <location>
        <begin position="36"/>
        <end position="59"/>
    </location>
</feature>
<evidence type="ECO:0000259" key="7">
    <source>
        <dbReference type="PROSITE" id="PS50111"/>
    </source>
</evidence>
<dbReference type="CDD" id="cd00995">
    <property type="entry name" value="PBP2_NikA_DppA_OppA_like"/>
    <property type="match status" value="1"/>
</dbReference>
<accession>A0A2W5THY1</accession>
<dbReference type="GO" id="GO:0015833">
    <property type="term" value="P:peptide transport"/>
    <property type="evidence" value="ECO:0007669"/>
    <property type="project" value="TreeGrafter"/>
</dbReference>